<name>A0A0B5DW72_9RHOB</name>
<proteinExistence type="predicted"/>
<dbReference type="STRING" id="1208324.P73_0690"/>
<dbReference type="CDD" id="cd07067">
    <property type="entry name" value="HP_PGM_like"/>
    <property type="match status" value="1"/>
</dbReference>
<dbReference type="SMART" id="SM00855">
    <property type="entry name" value="PGAM"/>
    <property type="match status" value="1"/>
</dbReference>
<dbReference type="PANTHER" id="PTHR47623">
    <property type="entry name" value="OS09G0287300 PROTEIN"/>
    <property type="match status" value="1"/>
</dbReference>
<evidence type="ECO:0000313" key="2">
    <source>
        <dbReference type="EMBL" id="AJE45405.1"/>
    </source>
</evidence>
<dbReference type="Gene3D" id="3.40.50.1240">
    <property type="entry name" value="Phosphoglycerate mutase-like"/>
    <property type="match status" value="1"/>
</dbReference>
<sequence>MRRRLILVRHAKSNWDEPSLEDIARPLNARGARNAVTMGRWLKERGFLPDLMIVSPARRTQETAAGLAEGMGVSGETEVDEDLYLAPEDRILSAVKRARGDTVLLIAHNPGISVFATHFARAPHPHPDFRRYPTCATTVFALGADDWRNAEFGHNEVLDFAVPREVEATE</sequence>
<organism evidence="2 3">
    <name type="scientific">Celeribacter indicus</name>
    <dbReference type="NCBI Taxonomy" id="1208324"/>
    <lineage>
        <taxon>Bacteria</taxon>
        <taxon>Pseudomonadati</taxon>
        <taxon>Pseudomonadota</taxon>
        <taxon>Alphaproteobacteria</taxon>
        <taxon>Rhodobacterales</taxon>
        <taxon>Roseobacteraceae</taxon>
        <taxon>Celeribacter</taxon>
    </lineage>
</organism>
<dbReference type="Pfam" id="PF00300">
    <property type="entry name" value="His_Phos_1"/>
    <property type="match status" value="1"/>
</dbReference>
<dbReference type="HOGENOM" id="CLU_084603_2_1_5"/>
<dbReference type="AlphaFoldDB" id="A0A0B5DW72"/>
<reference evidence="2 3" key="1">
    <citation type="journal article" date="2014" name="Int. J. Syst. Evol. Microbiol.">
        <title>Celeribacter indicus sp. nov., a polycyclic aromatic hydrocarbon-degrading bacterium from deep-sea sediment and reclassification of Huaishuia halophila as Celeribacter halophilus comb. nov.</title>
        <authorList>
            <person name="Lai Q."/>
            <person name="Cao J."/>
            <person name="Yuan J."/>
            <person name="Li F."/>
            <person name="Shao Z."/>
        </authorList>
    </citation>
    <scope>NUCLEOTIDE SEQUENCE [LARGE SCALE GENOMIC DNA]</scope>
    <source>
        <strain evidence="2">P73</strain>
    </source>
</reference>
<protein>
    <submittedName>
        <fullName evidence="2">Phosphoglycerate mutase</fullName>
    </submittedName>
</protein>
<dbReference type="RefSeq" id="WP_043868482.1">
    <property type="nucleotide sequence ID" value="NZ_CP004393.1"/>
</dbReference>
<evidence type="ECO:0000256" key="1">
    <source>
        <dbReference type="PIRSR" id="PIRSR613078-2"/>
    </source>
</evidence>
<dbReference type="KEGG" id="cid:P73_0690"/>
<accession>A0A0B5DW72</accession>
<dbReference type="InterPro" id="IPR013078">
    <property type="entry name" value="His_Pase_superF_clade-1"/>
</dbReference>
<keyword evidence="3" id="KW-1185">Reference proteome</keyword>
<dbReference type="SUPFAM" id="SSF53254">
    <property type="entry name" value="Phosphoglycerate mutase-like"/>
    <property type="match status" value="1"/>
</dbReference>
<feature type="binding site" evidence="1">
    <location>
        <position position="59"/>
    </location>
    <ligand>
        <name>substrate</name>
    </ligand>
</feature>
<dbReference type="PANTHER" id="PTHR47623:SF1">
    <property type="entry name" value="OS09G0287300 PROTEIN"/>
    <property type="match status" value="1"/>
</dbReference>
<dbReference type="EMBL" id="CP004393">
    <property type="protein sequence ID" value="AJE45405.1"/>
    <property type="molecule type" value="Genomic_DNA"/>
</dbReference>
<dbReference type="Proteomes" id="UP000031521">
    <property type="component" value="Chromosome"/>
</dbReference>
<dbReference type="OrthoDB" id="9810154at2"/>
<evidence type="ECO:0000313" key="3">
    <source>
        <dbReference type="Proteomes" id="UP000031521"/>
    </source>
</evidence>
<dbReference type="InterPro" id="IPR029033">
    <property type="entry name" value="His_PPase_superfam"/>
</dbReference>
<gene>
    <name evidence="2" type="ORF">P73_0690</name>
</gene>